<dbReference type="Pfam" id="PF23247">
    <property type="entry name" value="LRR_RPS2"/>
    <property type="match status" value="4"/>
</dbReference>
<dbReference type="Proteomes" id="UP001386955">
    <property type="component" value="Unassembled WGS sequence"/>
</dbReference>
<keyword evidence="5" id="KW-0611">Plant defense</keyword>
<evidence type="ECO:0000259" key="9">
    <source>
        <dbReference type="Pfam" id="PF00931"/>
    </source>
</evidence>
<dbReference type="Gene3D" id="1.10.10.10">
    <property type="entry name" value="Winged helix-like DNA-binding domain superfamily/Winged helix DNA-binding domain"/>
    <property type="match status" value="1"/>
</dbReference>
<evidence type="ECO:0000256" key="7">
    <source>
        <dbReference type="SAM" id="Coils"/>
    </source>
</evidence>
<evidence type="ECO:0000256" key="8">
    <source>
        <dbReference type="SAM" id="MobiDB-lite"/>
    </source>
</evidence>
<accession>A0AAN9RQA8</accession>
<comment type="caution">
    <text evidence="11">The sequence shown here is derived from an EMBL/GenBank/DDBJ whole genome shotgun (WGS) entry which is preliminary data.</text>
</comment>
<feature type="region of interest" description="Disordered" evidence="8">
    <location>
        <begin position="1122"/>
        <end position="1141"/>
    </location>
</feature>
<evidence type="ECO:0000313" key="11">
    <source>
        <dbReference type="EMBL" id="KAK7381154.1"/>
    </source>
</evidence>
<keyword evidence="3" id="KW-0677">Repeat</keyword>
<feature type="domain" description="Disease resistance protein At4g27190-like leucine-rich repeats" evidence="10">
    <location>
        <begin position="1398"/>
        <end position="1533"/>
    </location>
</feature>
<protein>
    <recommendedName>
        <fullName evidence="13">NB-ARC domain-containing protein</fullName>
    </recommendedName>
</protein>
<dbReference type="InterPro" id="IPR036388">
    <property type="entry name" value="WH-like_DNA-bd_sf"/>
</dbReference>
<dbReference type="Gene3D" id="1.10.8.430">
    <property type="entry name" value="Helical domain of apoptotic protease-activating factors"/>
    <property type="match status" value="1"/>
</dbReference>
<feature type="domain" description="Disease resistance protein At4g27190-like leucine-rich repeats" evidence="10">
    <location>
        <begin position="1620"/>
        <end position="1761"/>
    </location>
</feature>
<sequence length="1853" mass="211678">MQYLISVATGIVTKLGESLVAPISHQFRYLVYYNTNVKNLKNKLKTLEGRKQGMQGVVDEDTRNGRQIVSAVEDWLNKVENIRNKVQEFSDFQGKNSKCLGIWSPNLVSRYSLSKRAKRLSMDVTSLNEEKLEIISYSNPPPRLGSTFSNVIKSFPSRKSIVVEVIEKLKDEDFKRIGICEMGGVGKTTFVREIIKIPDAVKLFDEVVMAVISQNLDYWKIQGQIGLKFDKETIQGRAYESWGLFQEMAGSNLSNKPDIYQIAKEVANECGGLPIAIVTMAKALANKEKHTCEDALDQLKTSSMISILEMQACVYSSIKLSYNFLDSEEDKIFLFLCCLFPEDFDIPIEVLLRHGTGLGLFKEIDALWKVRNRVHTIVDSIKRRFMLLDSNVEECVKMHDVVRDVIISIATKEEYGFMVQCASQMDQPREETWCHSTAISRMFEETKKHPKVLNCPKLKLLQVASKKKELIPENFFQCVNKLMVLSLQNMHIHSMSSIFKALDNINTLRLEDCRVRDISIIGKQLKKLEILSFANSSIKQLPEEIGQLSLLRLLDLTECNDLIQISANVLLSLSRLEELYLRVRNLPSKEANHILFDLQSLSHHLKVVEIAILANEDWPKELVFNNLVRFWVYIGDSSTLFHGSVRKGYLQPNILKLNNAYYNCIKKNVMIQQLLQKAEILYLVDIKNLKNVISQLSEKGFPFLKHLSIEFCNNIEYVVDACDVCVFPQLQSFYLRNLDNLKEIVNVASHISQTFDFAKVDTSTSCQCFGSLTNFKIHYCNKLTVFSLFSRTISLATLQCLHVAESYGIECIISSNTNGANSMIEFSNLEELKLQELPNLIGFAKTNCMYEYHSSTVQNYKFRVSHWLSYSCQSMEKIVGKEVNLNDEEEENVETLVFGQLESLTLTDLPSLVSICPDSYEIMWPSLRFLCIDGCPQLKTPAMCTKTVARQENIGASSSYSTCDVANSNFKKYSPRFLQCCLDCTPHALSNLKTKTSSTEKGVPSVCNIYNKAEKVSPMPILEQLQVKGWDPLEVLFLFEQNQHCDYTSVNCPVKFIFSQVVRSPVGVIAFNNLTLLSLDGCHKLRYLFTCSIAQLLVKLQEIKMSNCKVVKQLVQRKGKDSSTLSLHQSNSLKVHEHSSSSDQITSQEACAFEWPSLKRISITHCGVLKVVIGKAEEKIDSIASFAQLQSLTLSYLPNVVSFFLTPSASELLPFENFHGNTYQNHESTIEEEIRIIRHDPLIKGFIFPNLTYLAIMGLNKVSCLFSPSTSTSFVRLLELDICGCREIEEIISTEETQWNVTKIVFRSLQCQKLENLPKLKAFCQSSYDFDFPSLREVYLKSCYVMETFSYGPSYTPKLDRVTMEIGNITKNIWMGDLNATVPLCKGLLDFQTSETLGWIKQDQCSQRYFTEEKHMSVEGYQKLLYLIPSNAMHIFQNLKELTIKNCGSLVEVFESQGMDVRQVHDMIHYKLQTMNLYSLPKLINICKNYDGVLGFQMMRIIKVEHCGNLCSLFSPTIARSLVQLRHLRVYSCHMMEEITTKEDEEIEGSNNATILNKLELRYIPNLKCFCSGTFNINLPSCEEMIIEKCPKMTAFCYGSVTTQQSFSIYIKVARQTSETITYIEHDQHLLPYLRSDTELVVEGSEKLLNCIPSNMLHKFQNLKQLKVLDCSSLVEIFESGIYENKDDGYTKMPYNYDLQEMHLYYLPKLMHIWKYHGGILGFTNLKKLKIRHCHSLKSVLSPSMARSLSQLKELSVHECEMIEEIITREEEKQSKEPNKVNITFPALQWLTLYRLPKLGCFCSSTYHFELPSCHDITITECPKMEACHGTRGTSKLPFVSIKTNDFGAEERS</sequence>
<evidence type="ECO:0000259" key="10">
    <source>
        <dbReference type="Pfam" id="PF23247"/>
    </source>
</evidence>
<feature type="compositionally biased region" description="Polar residues" evidence="8">
    <location>
        <begin position="1122"/>
        <end position="1133"/>
    </location>
</feature>
<dbReference type="PANTHER" id="PTHR33463">
    <property type="entry name" value="NB-ARC DOMAIN-CONTAINING PROTEIN-RELATED"/>
    <property type="match status" value="1"/>
</dbReference>
<proteinExistence type="inferred from homology"/>
<evidence type="ECO:0000256" key="5">
    <source>
        <dbReference type="ARBA" id="ARBA00022821"/>
    </source>
</evidence>
<dbReference type="SUPFAM" id="SSF52540">
    <property type="entry name" value="P-loop containing nucleoside triphosphate hydrolases"/>
    <property type="match status" value="1"/>
</dbReference>
<dbReference type="GO" id="GO:0005524">
    <property type="term" value="F:ATP binding"/>
    <property type="evidence" value="ECO:0007669"/>
    <property type="project" value="UniProtKB-KW"/>
</dbReference>
<keyword evidence="2" id="KW-0433">Leucine-rich repeat</keyword>
<organism evidence="11 12">
    <name type="scientific">Psophocarpus tetragonolobus</name>
    <name type="common">Winged bean</name>
    <name type="synonym">Dolichos tetragonolobus</name>
    <dbReference type="NCBI Taxonomy" id="3891"/>
    <lineage>
        <taxon>Eukaryota</taxon>
        <taxon>Viridiplantae</taxon>
        <taxon>Streptophyta</taxon>
        <taxon>Embryophyta</taxon>
        <taxon>Tracheophyta</taxon>
        <taxon>Spermatophyta</taxon>
        <taxon>Magnoliopsida</taxon>
        <taxon>eudicotyledons</taxon>
        <taxon>Gunneridae</taxon>
        <taxon>Pentapetalae</taxon>
        <taxon>rosids</taxon>
        <taxon>fabids</taxon>
        <taxon>Fabales</taxon>
        <taxon>Fabaceae</taxon>
        <taxon>Papilionoideae</taxon>
        <taxon>50 kb inversion clade</taxon>
        <taxon>NPAAA clade</taxon>
        <taxon>indigoferoid/millettioid clade</taxon>
        <taxon>Phaseoleae</taxon>
        <taxon>Psophocarpus</taxon>
    </lineage>
</organism>
<evidence type="ECO:0000256" key="2">
    <source>
        <dbReference type="ARBA" id="ARBA00022614"/>
    </source>
</evidence>
<feature type="domain" description="Disease resistance protein At4g27190-like leucine-rich repeats" evidence="10">
    <location>
        <begin position="1233"/>
        <end position="1347"/>
    </location>
</feature>
<keyword evidence="7" id="KW-0175">Coiled coil</keyword>
<dbReference type="GO" id="GO:0006952">
    <property type="term" value="P:defense response"/>
    <property type="evidence" value="ECO:0007669"/>
    <property type="project" value="UniProtKB-KW"/>
</dbReference>
<dbReference type="InterPro" id="IPR050905">
    <property type="entry name" value="Plant_NBS-LRR"/>
</dbReference>
<dbReference type="InterPro" id="IPR027417">
    <property type="entry name" value="P-loop_NTPase"/>
</dbReference>
<dbReference type="GO" id="GO:0043531">
    <property type="term" value="F:ADP binding"/>
    <property type="evidence" value="ECO:0007669"/>
    <property type="project" value="InterPro"/>
</dbReference>
<keyword evidence="4" id="KW-0547">Nucleotide-binding</keyword>
<dbReference type="Gene3D" id="3.80.10.10">
    <property type="entry name" value="Ribonuclease Inhibitor"/>
    <property type="match status" value="5"/>
</dbReference>
<dbReference type="InterPro" id="IPR057135">
    <property type="entry name" value="At4g27190-like_LRR"/>
</dbReference>
<keyword evidence="12" id="KW-1185">Reference proteome</keyword>
<dbReference type="SUPFAM" id="SSF52047">
    <property type="entry name" value="RNI-like"/>
    <property type="match status" value="2"/>
</dbReference>
<evidence type="ECO:0000256" key="1">
    <source>
        <dbReference type="ARBA" id="ARBA00008894"/>
    </source>
</evidence>
<evidence type="ECO:0000313" key="12">
    <source>
        <dbReference type="Proteomes" id="UP001386955"/>
    </source>
</evidence>
<name>A0AAN9RQA8_PSOTE</name>
<comment type="similarity">
    <text evidence="1">Belongs to the disease resistance NB-LRR family.</text>
</comment>
<dbReference type="InterPro" id="IPR002182">
    <property type="entry name" value="NB-ARC"/>
</dbReference>
<dbReference type="InterPro" id="IPR032675">
    <property type="entry name" value="LRR_dom_sf"/>
</dbReference>
<feature type="domain" description="NB-ARC" evidence="9">
    <location>
        <begin position="161"/>
        <end position="233"/>
    </location>
</feature>
<dbReference type="EMBL" id="JAYMYS010000009">
    <property type="protein sequence ID" value="KAK7381154.1"/>
    <property type="molecule type" value="Genomic_DNA"/>
</dbReference>
<feature type="domain" description="Disease resistance protein At4g27190-like leucine-rich repeats" evidence="10">
    <location>
        <begin position="1063"/>
        <end position="1109"/>
    </location>
</feature>
<gene>
    <name evidence="11" type="ORF">VNO78_33680</name>
</gene>
<dbReference type="PANTHER" id="PTHR33463:SF203">
    <property type="entry name" value="AAA+ ATPASE DOMAIN-CONTAINING PROTEIN"/>
    <property type="match status" value="1"/>
</dbReference>
<dbReference type="InterPro" id="IPR042197">
    <property type="entry name" value="Apaf_helical"/>
</dbReference>
<dbReference type="PRINTS" id="PR00364">
    <property type="entry name" value="DISEASERSIST"/>
</dbReference>
<feature type="coiled-coil region" evidence="7">
    <location>
        <begin position="30"/>
        <end position="57"/>
    </location>
</feature>
<evidence type="ECO:0000256" key="4">
    <source>
        <dbReference type="ARBA" id="ARBA00022741"/>
    </source>
</evidence>
<dbReference type="Pfam" id="PF00931">
    <property type="entry name" value="NB-ARC"/>
    <property type="match status" value="1"/>
</dbReference>
<keyword evidence="6" id="KW-0067">ATP-binding</keyword>
<reference evidence="11 12" key="1">
    <citation type="submission" date="2024-01" db="EMBL/GenBank/DDBJ databases">
        <title>The genomes of 5 underutilized Papilionoideae crops provide insights into root nodulation and disease resistanc.</title>
        <authorList>
            <person name="Jiang F."/>
        </authorList>
    </citation>
    <scope>NUCLEOTIDE SEQUENCE [LARGE SCALE GENOMIC DNA]</scope>
    <source>
        <strain evidence="11">DUOXIRENSHENG_FW03</strain>
        <tissue evidence="11">Leaves</tissue>
    </source>
</reference>
<dbReference type="SUPFAM" id="SSF52058">
    <property type="entry name" value="L domain-like"/>
    <property type="match status" value="1"/>
</dbReference>
<evidence type="ECO:0008006" key="13">
    <source>
        <dbReference type="Google" id="ProtNLM"/>
    </source>
</evidence>
<evidence type="ECO:0000256" key="6">
    <source>
        <dbReference type="ARBA" id="ARBA00022840"/>
    </source>
</evidence>
<evidence type="ECO:0000256" key="3">
    <source>
        <dbReference type="ARBA" id="ARBA00022737"/>
    </source>
</evidence>